<gene>
    <name evidence="2" type="ORF">PACLA_8A089660</name>
</gene>
<name>A0A7D9L6X5_PARCT</name>
<dbReference type="Proteomes" id="UP001152795">
    <property type="component" value="Unassembled WGS sequence"/>
</dbReference>
<comment type="caution">
    <text evidence="2">The sequence shown here is derived from an EMBL/GenBank/DDBJ whole genome shotgun (WGS) entry which is preliminary data.</text>
</comment>
<feature type="compositionally biased region" description="Basic and acidic residues" evidence="1">
    <location>
        <begin position="1"/>
        <end position="10"/>
    </location>
</feature>
<keyword evidence="3" id="KW-1185">Reference proteome</keyword>
<proteinExistence type="predicted"/>
<accession>A0A7D9L6X5</accession>
<reference evidence="2" key="1">
    <citation type="submission" date="2020-04" db="EMBL/GenBank/DDBJ databases">
        <authorList>
            <person name="Alioto T."/>
            <person name="Alioto T."/>
            <person name="Gomez Garrido J."/>
        </authorList>
    </citation>
    <scope>NUCLEOTIDE SEQUENCE</scope>
    <source>
        <strain evidence="2">A484AB</strain>
    </source>
</reference>
<protein>
    <submittedName>
        <fullName evidence="2">Uncharacterized protein</fullName>
    </submittedName>
</protein>
<dbReference type="EMBL" id="CACRXK020013342">
    <property type="protein sequence ID" value="CAB4024985.1"/>
    <property type="molecule type" value="Genomic_DNA"/>
</dbReference>
<evidence type="ECO:0000256" key="1">
    <source>
        <dbReference type="SAM" id="MobiDB-lite"/>
    </source>
</evidence>
<evidence type="ECO:0000313" key="2">
    <source>
        <dbReference type="EMBL" id="CAB4024985.1"/>
    </source>
</evidence>
<dbReference type="OrthoDB" id="10454104at2759"/>
<sequence length="240" mass="26876">LSKLEIDPKKAGKSGSMESFRSDVNNCGKCRNGSASSRNCSEKLSWVCKVPECKAKREVRFCSSDIHRSDRSSRRYKSSKESVAAKWDAVEKFICTGQKMNAWTREQIVQSGPLSQTQNKNLHTEARVAPVRVPSVTISIKPQLVAPSPSIDTFKSGDEFDGAGGRERTLVKKYYQNSSGGFIDGFQKKSRTGKQEYWNQMTSSELEKDKLVMGSKEWMDAHLTAVLDKAKMTRQLCQMG</sequence>
<feature type="non-terminal residue" evidence="2">
    <location>
        <position position="1"/>
    </location>
</feature>
<dbReference type="AlphaFoldDB" id="A0A7D9L6X5"/>
<feature type="region of interest" description="Disordered" evidence="1">
    <location>
        <begin position="1"/>
        <end position="21"/>
    </location>
</feature>
<evidence type="ECO:0000313" key="3">
    <source>
        <dbReference type="Proteomes" id="UP001152795"/>
    </source>
</evidence>
<organism evidence="2 3">
    <name type="scientific">Paramuricea clavata</name>
    <name type="common">Red gorgonian</name>
    <name type="synonym">Violescent sea-whip</name>
    <dbReference type="NCBI Taxonomy" id="317549"/>
    <lineage>
        <taxon>Eukaryota</taxon>
        <taxon>Metazoa</taxon>
        <taxon>Cnidaria</taxon>
        <taxon>Anthozoa</taxon>
        <taxon>Octocorallia</taxon>
        <taxon>Malacalcyonacea</taxon>
        <taxon>Plexauridae</taxon>
        <taxon>Paramuricea</taxon>
    </lineage>
</organism>